<proteinExistence type="predicted"/>
<dbReference type="InterPro" id="IPR043128">
    <property type="entry name" value="Rev_trsase/Diguanyl_cyclase"/>
</dbReference>
<comment type="catalytic activity">
    <reaction evidence="2">
        <text>2 GTP = 3',3'-c-di-GMP + 2 diphosphate</text>
        <dbReference type="Rhea" id="RHEA:24898"/>
        <dbReference type="ChEBI" id="CHEBI:33019"/>
        <dbReference type="ChEBI" id="CHEBI:37565"/>
        <dbReference type="ChEBI" id="CHEBI:58805"/>
        <dbReference type="EC" id="2.7.7.65"/>
    </reaction>
</comment>
<protein>
    <recommendedName>
        <fullName evidence="1">diguanylate cyclase</fullName>
        <ecNumber evidence="1">2.7.7.65</ecNumber>
    </recommendedName>
</protein>
<dbReference type="InterPro" id="IPR029787">
    <property type="entry name" value="Nucleotide_cyclase"/>
</dbReference>
<dbReference type="AlphaFoldDB" id="A0A7V8NP60"/>
<dbReference type="Pfam" id="PF00990">
    <property type="entry name" value="GGDEF"/>
    <property type="match status" value="1"/>
</dbReference>
<dbReference type="InterPro" id="IPR000160">
    <property type="entry name" value="GGDEF_dom"/>
</dbReference>
<gene>
    <name evidence="4" type="ORF">HRJ53_07945</name>
</gene>
<dbReference type="Proteomes" id="UP000567293">
    <property type="component" value="Unassembled WGS sequence"/>
</dbReference>
<dbReference type="SUPFAM" id="SSF55073">
    <property type="entry name" value="Nucleotide cyclase"/>
    <property type="match status" value="1"/>
</dbReference>
<evidence type="ECO:0000259" key="3">
    <source>
        <dbReference type="PROSITE" id="PS50887"/>
    </source>
</evidence>
<dbReference type="EMBL" id="JACDQQ010000762">
    <property type="protein sequence ID" value="MBA0084911.1"/>
    <property type="molecule type" value="Genomic_DNA"/>
</dbReference>
<evidence type="ECO:0000256" key="1">
    <source>
        <dbReference type="ARBA" id="ARBA00012528"/>
    </source>
</evidence>
<keyword evidence="5" id="KW-1185">Reference proteome</keyword>
<sequence length="85" mass="8868">CSLLNGSRRADDVRKLVAGKSIPTPAGETSVTISLGVTSTGHGRYCTPAEFLQEADKSLYAAKKNGRNRVEVFAPEAKSSGAGQS</sequence>
<evidence type="ECO:0000313" key="5">
    <source>
        <dbReference type="Proteomes" id="UP000567293"/>
    </source>
</evidence>
<accession>A0A7V8NP60</accession>
<dbReference type="PANTHER" id="PTHR45138">
    <property type="entry name" value="REGULATORY COMPONENTS OF SENSORY TRANSDUCTION SYSTEM"/>
    <property type="match status" value="1"/>
</dbReference>
<organism evidence="4 5">
    <name type="scientific">Candidatus Acidiferrum panamense</name>
    <dbReference type="NCBI Taxonomy" id="2741543"/>
    <lineage>
        <taxon>Bacteria</taxon>
        <taxon>Pseudomonadati</taxon>
        <taxon>Acidobacteriota</taxon>
        <taxon>Terriglobia</taxon>
        <taxon>Candidatus Acidiferrales</taxon>
        <taxon>Candidatus Acidiferrum</taxon>
    </lineage>
</organism>
<dbReference type="PROSITE" id="PS50887">
    <property type="entry name" value="GGDEF"/>
    <property type="match status" value="1"/>
</dbReference>
<dbReference type="InterPro" id="IPR050469">
    <property type="entry name" value="Diguanylate_Cyclase"/>
</dbReference>
<dbReference type="PANTHER" id="PTHR45138:SF9">
    <property type="entry name" value="DIGUANYLATE CYCLASE DGCM-RELATED"/>
    <property type="match status" value="1"/>
</dbReference>
<evidence type="ECO:0000256" key="2">
    <source>
        <dbReference type="ARBA" id="ARBA00034247"/>
    </source>
</evidence>
<feature type="domain" description="GGDEF" evidence="3">
    <location>
        <begin position="1"/>
        <end position="75"/>
    </location>
</feature>
<dbReference type="NCBIfam" id="TIGR00254">
    <property type="entry name" value="GGDEF"/>
    <property type="match status" value="1"/>
</dbReference>
<dbReference type="GO" id="GO:0005886">
    <property type="term" value="C:plasma membrane"/>
    <property type="evidence" value="ECO:0007669"/>
    <property type="project" value="TreeGrafter"/>
</dbReference>
<dbReference type="Gene3D" id="3.30.70.270">
    <property type="match status" value="1"/>
</dbReference>
<feature type="non-terminal residue" evidence="4">
    <location>
        <position position="1"/>
    </location>
</feature>
<comment type="caution">
    <text evidence="4">The sequence shown here is derived from an EMBL/GenBank/DDBJ whole genome shotgun (WGS) entry which is preliminary data.</text>
</comment>
<reference evidence="4" key="1">
    <citation type="submission" date="2020-06" db="EMBL/GenBank/DDBJ databases">
        <title>Legume-microbial interactions unlock mineral nutrients during tropical forest succession.</title>
        <authorList>
            <person name="Epihov D.Z."/>
        </authorList>
    </citation>
    <scope>NUCLEOTIDE SEQUENCE [LARGE SCALE GENOMIC DNA]</scope>
    <source>
        <strain evidence="4">Pan2503</strain>
    </source>
</reference>
<dbReference type="GO" id="GO:1902201">
    <property type="term" value="P:negative regulation of bacterial-type flagellum-dependent cell motility"/>
    <property type="evidence" value="ECO:0007669"/>
    <property type="project" value="TreeGrafter"/>
</dbReference>
<dbReference type="EC" id="2.7.7.65" evidence="1"/>
<dbReference type="GO" id="GO:0043709">
    <property type="term" value="P:cell adhesion involved in single-species biofilm formation"/>
    <property type="evidence" value="ECO:0007669"/>
    <property type="project" value="TreeGrafter"/>
</dbReference>
<dbReference type="GO" id="GO:0052621">
    <property type="term" value="F:diguanylate cyclase activity"/>
    <property type="evidence" value="ECO:0007669"/>
    <property type="project" value="UniProtKB-EC"/>
</dbReference>
<name>A0A7V8NP60_9BACT</name>
<evidence type="ECO:0000313" key="4">
    <source>
        <dbReference type="EMBL" id="MBA0084911.1"/>
    </source>
</evidence>